<dbReference type="InterPro" id="IPR000850">
    <property type="entry name" value="Adenylat/UMP-CMP_kin"/>
</dbReference>
<keyword evidence="6" id="KW-0067">ATP-binding</keyword>
<keyword evidence="2" id="KW-0545">Nucleotide biosynthesis</keyword>
<dbReference type="Proteomes" id="UP000034119">
    <property type="component" value="Unassembled WGS sequence"/>
</dbReference>
<evidence type="ECO:0000313" key="7">
    <source>
        <dbReference type="EMBL" id="KKW05704.1"/>
    </source>
</evidence>
<keyword evidence="4 5" id="KW-0418">Kinase</keyword>
<comment type="catalytic activity">
    <reaction evidence="6">
        <text>AMP + ATP = 2 ADP</text>
        <dbReference type="Rhea" id="RHEA:12973"/>
        <dbReference type="ChEBI" id="CHEBI:30616"/>
        <dbReference type="ChEBI" id="CHEBI:456215"/>
        <dbReference type="ChEBI" id="CHEBI:456216"/>
        <dbReference type="EC" id="2.7.4.3"/>
    </reaction>
</comment>
<keyword evidence="1 5" id="KW-0808">Transferase</keyword>
<gene>
    <name evidence="7" type="ORF">UY40_C0010G0001</name>
</gene>
<evidence type="ECO:0000256" key="1">
    <source>
        <dbReference type="ARBA" id="ARBA00022679"/>
    </source>
</evidence>
<keyword evidence="3 6" id="KW-0547">Nucleotide-binding</keyword>
<dbReference type="SUPFAM" id="SSF52540">
    <property type="entry name" value="P-loop containing nucleoside triphosphate hydrolases"/>
    <property type="match status" value="1"/>
</dbReference>
<organism evidence="7 8">
    <name type="scientific">candidate division CPR1 bacterium GW2011_GWC1_49_13</name>
    <dbReference type="NCBI Taxonomy" id="1618342"/>
    <lineage>
        <taxon>Bacteria</taxon>
        <taxon>candidate division CPR1</taxon>
    </lineage>
</organism>
<evidence type="ECO:0000256" key="2">
    <source>
        <dbReference type="ARBA" id="ARBA00022727"/>
    </source>
</evidence>
<evidence type="ECO:0000256" key="3">
    <source>
        <dbReference type="ARBA" id="ARBA00022741"/>
    </source>
</evidence>
<proteinExistence type="inferred from homology"/>
<evidence type="ECO:0000256" key="6">
    <source>
        <dbReference type="RuleBase" id="RU003331"/>
    </source>
</evidence>
<name>A0A0G1YH56_9BACT</name>
<dbReference type="GO" id="GO:0005737">
    <property type="term" value="C:cytoplasm"/>
    <property type="evidence" value="ECO:0007669"/>
    <property type="project" value="UniProtKB-SubCell"/>
</dbReference>
<reference evidence="7 8" key="1">
    <citation type="journal article" date="2015" name="Nature">
        <title>rRNA introns, odd ribosomes, and small enigmatic genomes across a large radiation of phyla.</title>
        <authorList>
            <person name="Brown C.T."/>
            <person name="Hug L.A."/>
            <person name="Thomas B.C."/>
            <person name="Sharon I."/>
            <person name="Castelle C.J."/>
            <person name="Singh A."/>
            <person name="Wilkins M.J."/>
            <person name="Williams K.H."/>
            <person name="Banfield J.F."/>
        </authorList>
    </citation>
    <scope>NUCLEOTIDE SEQUENCE [LARGE SCALE GENOMIC DNA]</scope>
</reference>
<evidence type="ECO:0000256" key="5">
    <source>
        <dbReference type="RuleBase" id="RU003330"/>
    </source>
</evidence>
<dbReference type="STRING" id="1618342.UY40_C0010G0001"/>
<dbReference type="GO" id="GO:0004017">
    <property type="term" value="F:AMP kinase activity"/>
    <property type="evidence" value="ECO:0007669"/>
    <property type="project" value="UniProtKB-EC"/>
</dbReference>
<dbReference type="EMBL" id="LCPW01000010">
    <property type="protein sequence ID" value="KKW05704.1"/>
    <property type="molecule type" value="Genomic_DNA"/>
</dbReference>
<dbReference type="Pfam" id="PF00406">
    <property type="entry name" value="ADK"/>
    <property type="match status" value="1"/>
</dbReference>
<comment type="subcellular location">
    <subcellularLocation>
        <location evidence="6">Cytoplasm</location>
    </subcellularLocation>
</comment>
<evidence type="ECO:0000256" key="4">
    <source>
        <dbReference type="ARBA" id="ARBA00022777"/>
    </source>
</evidence>
<dbReference type="GO" id="GO:0005524">
    <property type="term" value="F:ATP binding"/>
    <property type="evidence" value="ECO:0007669"/>
    <property type="project" value="UniProtKB-KW"/>
</dbReference>
<comment type="subunit">
    <text evidence="6">Monomer.</text>
</comment>
<sequence length="242" mass="27411">MIKFAKVIWEKLTGKPQPKAILLMGMPGAGKGTQAFRIVKALPNSVHFDTGGEIYRRVTDPDYQKDPLVKEQKEVYFAGRLNEPKWVSELVAERIRTYAAEGESLVFSGSPRTLYEAKALKPILFKEYGRKNVLMVALNIDLETAKQRSLNRLVCANKTCRFPTTKDQAGKPCPNCGKPLPTGEQEDEEWKISLLSTRVAEYLTRTIPAMKYLSGFRITKEINGEKSEEEISRQILNKIKLM</sequence>
<dbReference type="InterPro" id="IPR027417">
    <property type="entry name" value="P-loop_NTPase"/>
</dbReference>
<evidence type="ECO:0000313" key="8">
    <source>
        <dbReference type="Proteomes" id="UP000034119"/>
    </source>
</evidence>
<accession>A0A0G1YH56</accession>
<dbReference type="PANTHER" id="PTHR23359">
    <property type="entry name" value="NUCLEOTIDE KINASE"/>
    <property type="match status" value="1"/>
</dbReference>
<dbReference type="Gene3D" id="3.40.50.300">
    <property type="entry name" value="P-loop containing nucleotide triphosphate hydrolases"/>
    <property type="match status" value="1"/>
</dbReference>
<dbReference type="CDD" id="cd01428">
    <property type="entry name" value="ADK"/>
    <property type="match status" value="1"/>
</dbReference>
<comment type="caution">
    <text evidence="7">The sequence shown here is derived from an EMBL/GenBank/DDBJ whole genome shotgun (WGS) entry which is preliminary data.</text>
</comment>
<protein>
    <recommendedName>
        <fullName evidence="6">Adenylate kinase</fullName>
        <ecNumber evidence="6">2.7.4.3</ecNumber>
    </recommendedName>
</protein>
<comment type="similarity">
    <text evidence="5">Belongs to the adenylate kinase family.</text>
</comment>
<dbReference type="PRINTS" id="PR00094">
    <property type="entry name" value="ADENYLTKNASE"/>
</dbReference>
<dbReference type="EC" id="2.7.4.3" evidence="6"/>
<dbReference type="AlphaFoldDB" id="A0A0G1YH56"/>